<evidence type="ECO:0000256" key="2">
    <source>
        <dbReference type="ARBA" id="ARBA00023002"/>
    </source>
</evidence>
<dbReference type="SUPFAM" id="SSF52283">
    <property type="entry name" value="Formate/glycerate dehydrogenase catalytic domain-like"/>
    <property type="match status" value="1"/>
</dbReference>
<feature type="domain" description="D-isomer specific 2-hydroxyacid dehydrogenase NAD-binding" evidence="6">
    <location>
        <begin position="105"/>
        <end position="279"/>
    </location>
</feature>
<dbReference type="InterPro" id="IPR006139">
    <property type="entry name" value="D-isomer_2_OHA_DH_cat_dom"/>
</dbReference>
<evidence type="ECO:0000313" key="8">
    <source>
        <dbReference type="Proteomes" id="UP000435177"/>
    </source>
</evidence>
<keyword evidence="2 4" id="KW-0560">Oxidoreductase</keyword>
<evidence type="ECO:0000256" key="4">
    <source>
        <dbReference type="RuleBase" id="RU003719"/>
    </source>
</evidence>
<evidence type="ECO:0000256" key="3">
    <source>
        <dbReference type="ARBA" id="ARBA00023027"/>
    </source>
</evidence>
<dbReference type="Gene3D" id="3.40.50.720">
    <property type="entry name" value="NAD(P)-binding Rossmann-like Domain"/>
    <property type="match status" value="2"/>
</dbReference>
<proteinExistence type="inferred from homology"/>
<evidence type="ECO:0000259" key="5">
    <source>
        <dbReference type="Pfam" id="PF00389"/>
    </source>
</evidence>
<dbReference type="Proteomes" id="UP000435177">
    <property type="component" value="Unassembled WGS sequence"/>
</dbReference>
<dbReference type="InterPro" id="IPR006140">
    <property type="entry name" value="D-isomer_DH_NAD-bd"/>
</dbReference>
<dbReference type="RefSeq" id="WP_155618058.1">
    <property type="nucleotide sequence ID" value="NZ_WOAA01000007.1"/>
</dbReference>
<dbReference type="EMBL" id="WOAA01000007">
    <property type="protein sequence ID" value="MUG66564.1"/>
    <property type="molecule type" value="Genomic_DNA"/>
</dbReference>
<gene>
    <name evidence="7" type="ORF">GNP94_11190</name>
</gene>
<dbReference type="Pfam" id="PF00389">
    <property type="entry name" value="2-Hacid_dh"/>
    <property type="match status" value="1"/>
</dbReference>
<comment type="caution">
    <text evidence="7">The sequence shown here is derived from an EMBL/GenBank/DDBJ whole genome shotgun (WGS) entry which is preliminary data.</text>
</comment>
<feature type="domain" description="D-isomer specific 2-hydroxyacid dehydrogenase catalytic" evidence="5">
    <location>
        <begin position="34"/>
        <end position="310"/>
    </location>
</feature>
<dbReference type="Pfam" id="PF02826">
    <property type="entry name" value="2-Hacid_dh_C"/>
    <property type="match status" value="1"/>
</dbReference>
<keyword evidence="3" id="KW-0520">NAD</keyword>
<sequence>MPKILALHELTTEHKNMIQAAAPGFELITSKIGELAPGMVREAEILLGWSSKVEGEAVAPDSHTKWVQVWSAGVDKLPLDAFRQKGIRLTNASGVHSIPITEHIFAMILGFVRNLHHAVRQQTNRHWDTAGTFTELAGKTIVIVGVGQIGRQTAQVAKAFGMRTIGVRNSGEPSPHIDVMYKVDELTKALSEGDYIVNILPLTPLTTHIFDRDKFAAMKDSAFFVNVGRGQSVVTDAMVEALQAGKLAGAGLDVFEKEPLPQDHPLWSMDNVIITPHKAGDTDQYAERVIDIFLDNLKAYTQSRPLHRNVIDYDKSY</sequence>
<dbReference type="PANTHER" id="PTHR43333">
    <property type="entry name" value="2-HACID_DH_C DOMAIN-CONTAINING PROTEIN"/>
    <property type="match status" value="1"/>
</dbReference>
<evidence type="ECO:0000256" key="1">
    <source>
        <dbReference type="ARBA" id="ARBA00005854"/>
    </source>
</evidence>
<dbReference type="CDD" id="cd05300">
    <property type="entry name" value="2-Hacid_dh_1"/>
    <property type="match status" value="1"/>
</dbReference>
<dbReference type="PANTHER" id="PTHR43333:SF1">
    <property type="entry name" value="D-ISOMER SPECIFIC 2-HYDROXYACID DEHYDROGENASE NAD-BINDING DOMAIN-CONTAINING PROTEIN"/>
    <property type="match status" value="1"/>
</dbReference>
<dbReference type="SUPFAM" id="SSF51735">
    <property type="entry name" value="NAD(P)-binding Rossmann-fold domains"/>
    <property type="match status" value="1"/>
</dbReference>
<protein>
    <submittedName>
        <fullName evidence="7">D-2-hydroxyacid dehydrogenase</fullName>
    </submittedName>
</protein>
<comment type="similarity">
    <text evidence="1 4">Belongs to the D-isomer specific 2-hydroxyacid dehydrogenase family.</text>
</comment>
<reference evidence="7 8" key="1">
    <citation type="submission" date="2019-11" db="EMBL/GenBank/DDBJ databases">
        <title>Draft genome sequences of five Paenibacillus species of dairy origin.</title>
        <authorList>
            <person name="Olajide A.M."/>
            <person name="Chen S."/>
            <person name="Lapointe G."/>
        </authorList>
    </citation>
    <scope>NUCLEOTIDE SEQUENCE [LARGE SCALE GENOMIC DNA]</scope>
    <source>
        <strain evidence="7 8">3CS1</strain>
    </source>
</reference>
<dbReference type="InterPro" id="IPR036291">
    <property type="entry name" value="NAD(P)-bd_dom_sf"/>
</dbReference>
<organism evidence="7 8">
    <name type="scientific">Paenibacillus campinasensis</name>
    <dbReference type="NCBI Taxonomy" id="66347"/>
    <lineage>
        <taxon>Bacteria</taxon>
        <taxon>Bacillati</taxon>
        <taxon>Bacillota</taxon>
        <taxon>Bacilli</taxon>
        <taxon>Bacillales</taxon>
        <taxon>Paenibacillaceae</taxon>
        <taxon>Paenibacillus</taxon>
    </lineage>
</organism>
<name>A0ABW9SZY5_9BACL</name>
<keyword evidence="8" id="KW-1185">Reference proteome</keyword>
<accession>A0ABW9SZY5</accession>
<evidence type="ECO:0000259" key="6">
    <source>
        <dbReference type="Pfam" id="PF02826"/>
    </source>
</evidence>
<evidence type="ECO:0000313" key="7">
    <source>
        <dbReference type="EMBL" id="MUG66564.1"/>
    </source>
</evidence>